<sequence length="207" mass="23186">MNLSEINWDLNEAGSWPLPIKAAAIAVICVLVFSAGVYYDTLDQLAALDVSEKKERELKQAFETKQKKSINLQDYQDQLTQIETELEDMIRQMPTKEELASLLIDISQTGLASGLEFRLFKPGAAIRKDFYSELPIEIEVIGKYEELGLFVSGLASLPRIVTVHDVNIIPESKDGKTGEMKMNATVKTYNESVDEAAETAKKKRARK</sequence>
<dbReference type="Proteomes" id="UP000238071">
    <property type="component" value="Unassembled WGS sequence"/>
</dbReference>
<evidence type="ECO:0000313" key="4">
    <source>
        <dbReference type="Proteomes" id="UP000238071"/>
    </source>
</evidence>
<dbReference type="EMBL" id="PTIY01000009">
    <property type="protein sequence ID" value="PPK70054.1"/>
    <property type="molecule type" value="Genomic_DNA"/>
</dbReference>
<keyword evidence="2" id="KW-1133">Transmembrane helix</keyword>
<keyword evidence="1" id="KW-0175">Coiled coil</keyword>
<dbReference type="PIRSF" id="PIRSF016482">
    <property type="entry name" value="PilO"/>
    <property type="match status" value="1"/>
</dbReference>
<keyword evidence="4" id="KW-1185">Reference proteome</keyword>
<dbReference type="Pfam" id="PF04350">
    <property type="entry name" value="PilO"/>
    <property type="match status" value="1"/>
</dbReference>
<dbReference type="OrthoDB" id="9802133at2"/>
<protein>
    <submittedName>
        <fullName evidence="3">Type IV pilus assembly protein PilO</fullName>
    </submittedName>
</protein>
<dbReference type="AlphaFoldDB" id="A0A2S6GXU4"/>
<gene>
    <name evidence="3" type="ORF">B0F88_109155</name>
</gene>
<dbReference type="PANTHER" id="PTHR39555:SF1">
    <property type="entry name" value="TYPE IV PILUS INNER MEMBRANE COMPONENT PILO"/>
    <property type="match status" value="1"/>
</dbReference>
<name>A0A2S6GXU4_9GAMM</name>
<feature type="coiled-coil region" evidence="1">
    <location>
        <begin position="58"/>
        <end position="92"/>
    </location>
</feature>
<accession>A0A2S6GXU4</accession>
<reference evidence="3 4" key="1">
    <citation type="submission" date="2018-02" db="EMBL/GenBank/DDBJ databases">
        <title>Subsurface microbial communities from deep shales in Ohio and West Virginia, USA.</title>
        <authorList>
            <person name="Wrighton K."/>
        </authorList>
    </citation>
    <scope>NUCLEOTIDE SEQUENCE [LARGE SCALE GENOMIC DNA]</scope>
    <source>
        <strain evidence="3 4">OWC-G53F</strain>
    </source>
</reference>
<dbReference type="InterPro" id="IPR007445">
    <property type="entry name" value="PilO"/>
</dbReference>
<feature type="transmembrane region" description="Helical" evidence="2">
    <location>
        <begin position="20"/>
        <end position="39"/>
    </location>
</feature>
<dbReference type="RefSeq" id="WP_104424216.1">
    <property type="nucleotide sequence ID" value="NZ_PTIY01000009.1"/>
</dbReference>
<keyword evidence="2" id="KW-0472">Membrane</keyword>
<dbReference type="Gene3D" id="1.10.287.540">
    <property type="entry name" value="Helix hairpin bin"/>
    <property type="match status" value="1"/>
</dbReference>
<evidence type="ECO:0000256" key="2">
    <source>
        <dbReference type="SAM" id="Phobius"/>
    </source>
</evidence>
<dbReference type="GO" id="GO:0043683">
    <property type="term" value="P:type IV pilus assembly"/>
    <property type="evidence" value="ECO:0007669"/>
    <property type="project" value="InterPro"/>
</dbReference>
<comment type="caution">
    <text evidence="3">The sequence shown here is derived from an EMBL/GenBank/DDBJ whole genome shotgun (WGS) entry which is preliminary data.</text>
</comment>
<dbReference type="Gene3D" id="3.30.70.60">
    <property type="match status" value="1"/>
</dbReference>
<dbReference type="InterPro" id="IPR014717">
    <property type="entry name" value="Transl_elong_EF1B/ribsomal_bS6"/>
</dbReference>
<dbReference type="GO" id="GO:0043107">
    <property type="term" value="P:type IV pilus-dependent motility"/>
    <property type="evidence" value="ECO:0007669"/>
    <property type="project" value="InterPro"/>
</dbReference>
<dbReference type="PANTHER" id="PTHR39555">
    <property type="entry name" value="FIMBRIAL ASSEMBLY PROTEIN PILO-LIKE PROTEIN-RELATED"/>
    <property type="match status" value="1"/>
</dbReference>
<organism evidence="3 4">
    <name type="scientific">Methylobacter tundripaludum</name>
    <dbReference type="NCBI Taxonomy" id="173365"/>
    <lineage>
        <taxon>Bacteria</taxon>
        <taxon>Pseudomonadati</taxon>
        <taxon>Pseudomonadota</taxon>
        <taxon>Gammaproteobacteria</taxon>
        <taxon>Methylococcales</taxon>
        <taxon>Methylococcaceae</taxon>
        <taxon>Methylobacter</taxon>
    </lineage>
</organism>
<evidence type="ECO:0000256" key="1">
    <source>
        <dbReference type="SAM" id="Coils"/>
    </source>
</evidence>
<proteinExistence type="predicted"/>
<keyword evidence="2" id="KW-0812">Transmembrane</keyword>
<evidence type="ECO:0000313" key="3">
    <source>
        <dbReference type="EMBL" id="PPK70054.1"/>
    </source>
</evidence>